<evidence type="ECO:0000313" key="3">
    <source>
        <dbReference type="Proteomes" id="UP000184315"/>
    </source>
</evidence>
<organism evidence="2 3">
    <name type="scientific">Planktothrix tepida PCC 9214</name>
    <dbReference type="NCBI Taxonomy" id="671072"/>
    <lineage>
        <taxon>Bacteria</taxon>
        <taxon>Bacillati</taxon>
        <taxon>Cyanobacteriota</taxon>
        <taxon>Cyanophyceae</taxon>
        <taxon>Oscillatoriophycideae</taxon>
        <taxon>Oscillatoriales</taxon>
        <taxon>Microcoleaceae</taxon>
        <taxon>Planktothrix</taxon>
    </lineage>
</organism>
<name>A0A1J1LTZ2_9CYAN</name>
<reference evidence="3" key="1">
    <citation type="submission" date="2015-10" db="EMBL/GenBank/DDBJ databases">
        <authorList>
            <person name="Regsiter A."/>
            <person name="william w."/>
        </authorList>
    </citation>
    <scope>NUCLEOTIDE SEQUENCE [LARGE SCALE GENOMIC DNA]</scope>
</reference>
<accession>A0A1J1LTZ2</accession>
<dbReference type="RefSeq" id="WP_139295178.1">
    <property type="nucleotide sequence ID" value="NZ_LN889815.1"/>
</dbReference>
<proteinExistence type="predicted"/>
<dbReference type="OrthoDB" id="451633at2"/>
<dbReference type="Proteomes" id="UP000184315">
    <property type="component" value="Unassembled WGS sequence"/>
</dbReference>
<feature type="region of interest" description="Disordered" evidence="1">
    <location>
        <begin position="258"/>
        <end position="284"/>
    </location>
</feature>
<protein>
    <submittedName>
        <fullName evidence="2">Uncharacterized protein</fullName>
    </submittedName>
</protein>
<evidence type="ECO:0000313" key="2">
    <source>
        <dbReference type="EMBL" id="CUR35482.1"/>
    </source>
</evidence>
<dbReference type="AlphaFoldDB" id="A0A1J1LTZ2"/>
<gene>
    <name evidence="2" type="ORF">PL9214670108</name>
</gene>
<keyword evidence="3" id="KW-1185">Reference proteome</keyword>
<dbReference type="STRING" id="671072.PL9214670108"/>
<evidence type="ECO:0000256" key="1">
    <source>
        <dbReference type="SAM" id="MobiDB-lite"/>
    </source>
</evidence>
<sequence>MHPLDEKLEELVLKAQLHFNDPPRRRRVIQELWDIMLPSRRRPPQPTDDEARRRLGGLKNSCRNIYGSKLEGDFEEDWPDVLQEAQTEVLTKIDIYKKGVDSQLYTAWLNFCKTLPSQPNSEVYSEFQNQVDKFRNRFIQRRTKKASAQKVMIFAFHLLLQSGSYKILLLLMHDYPKKKNGMIVVKPYPQEKAQHLSQICENFCNSIQTNEIDLQQAWNTFCAEVQKLYRPLKFWNWFASYIKFRFIDIIRERTKEVSADAPDAKQKEDSKAQTRLDKIQDKADSGLSQQQIKLIYEDPDGIFRGKHIKNFPEEDFRAIAILKFRDATLQEIGNHFNHAIIETEKTRNRNLTEEEKKKLYAQQTISSFYTRACYYFKPILEEYLEARIALPQPVIEQIVNDLEGKYNKRRMPGYSQITFKGIIEARLGGVPSWKLLAQQLRIDVKDLIYFYLDSISYFKLMTKPKTRTRKSKKHSETEINN</sequence>
<dbReference type="EMBL" id="CZDF01000174">
    <property type="protein sequence ID" value="CUR35482.1"/>
    <property type="molecule type" value="Genomic_DNA"/>
</dbReference>